<sequence>MSWEKVVNTRIWGVTGQESDIRMTAGDSSGGTFTGKANPLRGSLFWDRCMFVLQGVSVGGAATGGSFTVTIETDAIVGYTGMPIARATGIGPNSNSTIVMDSLHQSAASPLPTHLNIDITAGGSDDGLTANCHVIAKQYRGVLGSPAIATAERVIMGNMIKGTSDTIDFSGDEGVSADTTFTLGTSGTDLGLNKMRLWDNAMYWAVSGNTEAGEHDVDIIATVGGTTVSIASTGVAGALGVPDAKIALVNNFYGQTPNPSAIIWTEVGAGGVSDFRVVVMAKSGRGSMAKR</sequence>
<protein>
    <submittedName>
        <fullName evidence="1">Uncharacterized protein</fullName>
    </submittedName>
</protein>
<organism evidence="1">
    <name type="scientific">marine sediment metagenome</name>
    <dbReference type="NCBI Taxonomy" id="412755"/>
    <lineage>
        <taxon>unclassified sequences</taxon>
        <taxon>metagenomes</taxon>
        <taxon>ecological metagenomes</taxon>
    </lineage>
</organism>
<name>A0A0F9PRL9_9ZZZZ</name>
<evidence type="ECO:0000313" key="1">
    <source>
        <dbReference type="EMBL" id="KKN27297.1"/>
    </source>
</evidence>
<dbReference type="AlphaFoldDB" id="A0A0F9PRL9"/>
<proteinExistence type="predicted"/>
<dbReference type="EMBL" id="LAZR01002650">
    <property type="protein sequence ID" value="KKN27297.1"/>
    <property type="molecule type" value="Genomic_DNA"/>
</dbReference>
<comment type="caution">
    <text evidence="1">The sequence shown here is derived from an EMBL/GenBank/DDBJ whole genome shotgun (WGS) entry which is preliminary data.</text>
</comment>
<accession>A0A0F9PRL9</accession>
<reference evidence="1" key="1">
    <citation type="journal article" date="2015" name="Nature">
        <title>Complex archaea that bridge the gap between prokaryotes and eukaryotes.</title>
        <authorList>
            <person name="Spang A."/>
            <person name="Saw J.H."/>
            <person name="Jorgensen S.L."/>
            <person name="Zaremba-Niedzwiedzka K."/>
            <person name="Martijn J."/>
            <person name="Lind A.E."/>
            <person name="van Eijk R."/>
            <person name="Schleper C."/>
            <person name="Guy L."/>
            <person name="Ettema T.J."/>
        </authorList>
    </citation>
    <scope>NUCLEOTIDE SEQUENCE</scope>
</reference>
<gene>
    <name evidence="1" type="ORF">LCGC14_0866120</name>
</gene>